<dbReference type="InterPro" id="IPR004843">
    <property type="entry name" value="Calcineurin-like_PHP"/>
</dbReference>
<gene>
    <name evidence="3" type="ORF">ABID14_001582</name>
</gene>
<dbReference type="PANTHER" id="PTHR43308:SF5">
    <property type="entry name" value="S-LAYER PROTEIN _ PEPTIDOGLYCAN ENDO-BETA-N-ACETYLGLUCOSAMINIDASE"/>
    <property type="match status" value="1"/>
</dbReference>
<feature type="domain" description="SLH" evidence="2">
    <location>
        <begin position="745"/>
        <end position="808"/>
    </location>
</feature>
<organism evidence="3 4">
    <name type="scientific">Peptoniphilus olsenii</name>
    <dbReference type="NCBI Taxonomy" id="411570"/>
    <lineage>
        <taxon>Bacteria</taxon>
        <taxon>Bacillati</taxon>
        <taxon>Bacillota</taxon>
        <taxon>Tissierellia</taxon>
        <taxon>Tissierellales</taxon>
        <taxon>Peptoniphilaceae</taxon>
        <taxon>Peptoniphilus</taxon>
    </lineage>
</organism>
<dbReference type="PROSITE" id="PS51272">
    <property type="entry name" value="SLH"/>
    <property type="match status" value="3"/>
</dbReference>
<dbReference type="EMBL" id="JBEPMA010000011">
    <property type="protein sequence ID" value="MET3617947.1"/>
    <property type="molecule type" value="Genomic_DNA"/>
</dbReference>
<dbReference type="InterPro" id="IPR013320">
    <property type="entry name" value="ConA-like_dom_sf"/>
</dbReference>
<feature type="domain" description="SLH" evidence="2">
    <location>
        <begin position="810"/>
        <end position="865"/>
    </location>
</feature>
<feature type="region of interest" description="Disordered" evidence="1">
    <location>
        <begin position="644"/>
        <end position="669"/>
    </location>
</feature>
<feature type="domain" description="SLH" evidence="2">
    <location>
        <begin position="685"/>
        <end position="744"/>
    </location>
</feature>
<evidence type="ECO:0000259" key="2">
    <source>
        <dbReference type="PROSITE" id="PS51272"/>
    </source>
</evidence>
<dbReference type="InterPro" id="IPR029052">
    <property type="entry name" value="Metallo-depent_PP-like"/>
</dbReference>
<dbReference type="Proteomes" id="UP001549162">
    <property type="component" value="Unassembled WGS sequence"/>
</dbReference>
<dbReference type="Pfam" id="PF00149">
    <property type="entry name" value="Metallophos"/>
    <property type="match status" value="1"/>
</dbReference>
<keyword evidence="4" id="KW-1185">Reference proteome</keyword>
<reference evidence="3 4" key="1">
    <citation type="submission" date="2024-06" db="EMBL/GenBank/DDBJ databases">
        <title>Genomic Encyclopedia of Type Strains, Phase IV (KMG-IV): sequencing the most valuable type-strain genomes for metagenomic binning, comparative biology and taxonomic classification.</title>
        <authorList>
            <person name="Goeker M."/>
        </authorList>
    </citation>
    <scope>NUCLEOTIDE SEQUENCE [LARGE SCALE GENOMIC DNA]</scope>
    <source>
        <strain evidence="3 4">DSM 21460</strain>
    </source>
</reference>
<sequence length="865" mass="99004">MRNYANQILKSVIATILIFVLFIGLMPMKLIAAEVSKDDVAAQWKFSRENASGEIPDGTLQIKDVSNNGNDLVMQTYQNGHLTENKSAEKWDNYLNFSNESIMGNGSIEFSGIAKDKGADFITNNNAPINKETFENGYTIEVIYFLPNDWTNNDKWMGLLARQLSDVSSIKSMDEPELGSTSLAVSNCKEFQYLTANMEDSYEMKSAAWSIAMDKGGQWYHLAITCDEEGNIKSYLNGAESFRNFESTSDSKMIGMYADPNDGRFRIGSSWWKEGNQTLDKFLNGNIEEIRISKRALPKSEWLIENPESLAKDFGRNDSFSLNNRDNYNFVFIPDTQNTVKFKRDVMDIGIDELIGLKDIGNIKAVAHLGDVVENFDDEVQFMTSRDVFYKLPKNNIKTLVVPGNHDYEPEESGYNDEKFYMNPNNNPGDLYYSNYFGKDSEFHNMQQELINDSPSGRSSYMKIKAGSYKYLMIGLSWYDFGRDSEWFEDILKSNPDNPTIIVAHNIADCSDTEPSSVQISEVGEKVWNVIKDYNQVFMTFSGHFHGAGNKKYENSYGNSVHVILADYQFSYNGGNSFFKFAEFDEDDNRIYLKTFSPYAASLGLNEKTFFDVNYMNGAGNDDVLNLDFNKRFDFAKKIENNNSQDNIINDSHDRADRKNSHDSLNRDNRIKLLPTNEEAKENKKISKIPNDIKGHWAYNYINQVVERGLMDVYDNNFYPNKNSTRLDIVKAMAKLENINIEKYKGQSFKDIDKNSEESAYINWARENNIIAGYEDNTFKKDKSISREEIAAILNRYVDNLDKKFDTVSDKNYIDNSEISDWAKDDVNKATQRNLLEGRDNNKFDPKSNISRGEVAVAITKLFDK</sequence>
<proteinExistence type="predicted"/>
<dbReference type="Gene3D" id="3.60.21.10">
    <property type="match status" value="1"/>
</dbReference>
<dbReference type="Pfam" id="PF00395">
    <property type="entry name" value="SLH"/>
    <property type="match status" value="3"/>
</dbReference>
<dbReference type="InterPro" id="IPR001119">
    <property type="entry name" value="SLH_dom"/>
</dbReference>
<evidence type="ECO:0000313" key="3">
    <source>
        <dbReference type="EMBL" id="MET3617947.1"/>
    </source>
</evidence>
<dbReference type="Pfam" id="PF13385">
    <property type="entry name" value="Laminin_G_3"/>
    <property type="match status" value="1"/>
</dbReference>
<name>A0ABV2JB09_9FIRM</name>
<dbReference type="Gene3D" id="2.60.120.200">
    <property type="match status" value="1"/>
</dbReference>
<dbReference type="InterPro" id="IPR051465">
    <property type="entry name" value="Cell_Envelope_Struct_Comp"/>
</dbReference>
<comment type="caution">
    <text evidence="3">The sequence shown here is derived from an EMBL/GenBank/DDBJ whole genome shotgun (WGS) entry which is preliminary data.</text>
</comment>
<dbReference type="SUPFAM" id="SSF49899">
    <property type="entry name" value="Concanavalin A-like lectins/glucanases"/>
    <property type="match status" value="1"/>
</dbReference>
<dbReference type="PANTHER" id="PTHR43308">
    <property type="entry name" value="OUTER MEMBRANE PROTEIN ALPHA-RELATED"/>
    <property type="match status" value="1"/>
</dbReference>
<evidence type="ECO:0000256" key="1">
    <source>
        <dbReference type="SAM" id="MobiDB-lite"/>
    </source>
</evidence>
<dbReference type="SUPFAM" id="SSF56300">
    <property type="entry name" value="Metallo-dependent phosphatases"/>
    <property type="match status" value="1"/>
</dbReference>
<evidence type="ECO:0000313" key="4">
    <source>
        <dbReference type="Proteomes" id="UP001549162"/>
    </source>
</evidence>
<feature type="compositionally biased region" description="Basic and acidic residues" evidence="1">
    <location>
        <begin position="651"/>
        <end position="669"/>
    </location>
</feature>
<accession>A0ABV2JB09</accession>
<dbReference type="RefSeq" id="WP_354368857.1">
    <property type="nucleotide sequence ID" value="NZ_JBEPMA010000011.1"/>
</dbReference>
<protein>
    <recommendedName>
        <fullName evidence="2">SLH domain-containing protein</fullName>
    </recommendedName>
</protein>